<accession>A0AAV9U8U9</accession>
<organism evidence="2 3">
    <name type="scientific">Orbilia brochopaga</name>
    <dbReference type="NCBI Taxonomy" id="3140254"/>
    <lineage>
        <taxon>Eukaryota</taxon>
        <taxon>Fungi</taxon>
        <taxon>Dikarya</taxon>
        <taxon>Ascomycota</taxon>
        <taxon>Pezizomycotina</taxon>
        <taxon>Orbiliomycetes</taxon>
        <taxon>Orbiliales</taxon>
        <taxon>Orbiliaceae</taxon>
        <taxon>Orbilia</taxon>
    </lineage>
</organism>
<name>A0AAV9U8U9_9PEZI</name>
<dbReference type="AlphaFoldDB" id="A0AAV9U8U9"/>
<evidence type="ECO:0000313" key="2">
    <source>
        <dbReference type="EMBL" id="KAK6336194.1"/>
    </source>
</evidence>
<keyword evidence="3" id="KW-1185">Reference proteome</keyword>
<reference evidence="2 3" key="1">
    <citation type="submission" date="2019-10" db="EMBL/GenBank/DDBJ databases">
        <authorList>
            <person name="Palmer J.M."/>
        </authorList>
    </citation>
    <scope>NUCLEOTIDE SEQUENCE [LARGE SCALE GENOMIC DNA]</scope>
    <source>
        <strain evidence="2 3">TWF696</strain>
    </source>
</reference>
<proteinExistence type="predicted"/>
<dbReference type="Proteomes" id="UP001375240">
    <property type="component" value="Unassembled WGS sequence"/>
</dbReference>
<gene>
    <name evidence="2" type="ORF">TWF696_001757</name>
</gene>
<protein>
    <recommendedName>
        <fullName evidence="1">HNH nuclease domain-containing protein</fullName>
    </recommendedName>
</protein>
<dbReference type="Pfam" id="PF13391">
    <property type="entry name" value="HNH_2"/>
    <property type="match status" value="1"/>
</dbReference>
<evidence type="ECO:0000259" key="1">
    <source>
        <dbReference type="Pfam" id="PF13391"/>
    </source>
</evidence>
<evidence type="ECO:0000313" key="3">
    <source>
        <dbReference type="Proteomes" id="UP001375240"/>
    </source>
</evidence>
<sequence length="379" mass="42130">MADPSRALLAARHKAHNVIFVVPSASAPPSEVVIGGIFQPDTAQITYARIIEDIRIVYPDTTYAIKHSEESLELAFYETDAKGHVTIFHENEIYDTYPKVPKGETTRRIGVILHRKAECTQIGSQRKSRLKRQPSARWTIQAHIADSGPPTPTASTKKRKLATPKSFHAIASPDSIVRGDAQSENFESKVKATYNICALSGDESQFGELHCGPGFEAAQIVPRKFWFAYPLAPAASGPGLTGSDAPPLSSYSIELLRNQYFRIWQSANGLLLRADLRAAFDARLIAIHPVDLRIRVFAPMKAYLGLHGMKAHIPKDADIDRKALRWHWRQSVIENFAAHPFTNKQAPRTSCYRKLLDKLQALTTDSVPVAPFEGNVNFL</sequence>
<feature type="domain" description="HNH nuclease" evidence="1">
    <location>
        <begin position="197"/>
        <end position="288"/>
    </location>
</feature>
<comment type="caution">
    <text evidence="2">The sequence shown here is derived from an EMBL/GenBank/DDBJ whole genome shotgun (WGS) entry which is preliminary data.</text>
</comment>
<dbReference type="EMBL" id="JAVHNQ010000011">
    <property type="protein sequence ID" value="KAK6336194.1"/>
    <property type="molecule type" value="Genomic_DNA"/>
</dbReference>
<dbReference type="InterPro" id="IPR003615">
    <property type="entry name" value="HNH_nuc"/>
</dbReference>